<proteinExistence type="predicted"/>
<reference evidence="1" key="1">
    <citation type="submission" date="2020-11" db="EMBL/GenBank/DDBJ databases">
        <authorList>
            <person name="Whitehead M."/>
        </authorList>
    </citation>
    <scope>NUCLEOTIDE SEQUENCE</scope>
    <source>
        <strain evidence="1">EGII</strain>
    </source>
</reference>
<dbReference type="EMBL" id="CAJHJT010000034">
    <property type="protein sequence ID" value="CAD7004039.1"/>
    <property type="molecule type" value="Genomic_DNA"/>
</dbReference>
<sequence>MPNGMCGACWNELQVDMQLEALWEYSVLGVCVCVCVRVYVAVSVCISKEPPVAEGSIAMVSFLCIFHRHAVIHTRTYIHTYTHTHIRVIDQLKANLVYRLHIYVRTYLANSVKRILRTPIYIHTHTYTKALIVDGM</sequence>
<dbReference type="AlphaFoldDB" id="A0A811UXW8"/>
<keyword evidence="2" id="KW-1185">Reference proteome</keyword>
<gene>
    <name evidence="1" type="ORF">CCAP1982_LOCUS12464</name>
</gene>
<comment type="caution">
    <text evidence="1">The sequence shown here is derived from an EMBL/GenBank/DDBJ whole genome shotgun (WGS) entry which is preliminary data.</text>
</comment>
<protein>
    <submittedName>
        <fullName evidence="1">(Mediterranean fruit fly) hypothetical protein</fullName>
    </submittedName>
</protein>
<evidence type="ECO:0000313" key="1">
    <source>
        <dbReference type="EMBL" id="CAD7004039.1"/>
    </source>
</evidence>
<evidence type="ECO:0000313" key="2">
    <source>
        <dbReference type="Proteomes" id="UP000606786"/>
    </source>
</evidence>
<organism evidence="1 2">
    <name type="scientific">Ceratitis capitata</name>
    <name type="common">Mediterranean fruit fly</name>
    <name type="synonym">Tephritis capitata</name>
    <dbReference type="NCBI Taxonomy" id="7213"/>
    <lineage>
        <taxon>Eukaryota</taxon>
        <taxon>Metazoa</taxon>
        <taxon>Ecdysozoa</taxon>
        <taxon>Arthropoda</taxon>
        <taxon>Hexapoda</taxon>
        <taxon>Insecta</taxon>
        <taxon>Pterygota</taxon>
        <taxon>Neoptera</taxon>
        <taxon>Endopterygota</taxon>
        <taxon>Diptera</taxon>
        <taxon>Brachycera</taxon>
        <taxon>Muscomorpha</taxon>
        <taxon>Tephritoidea</taxon>
        <taxon>Tephritidae</taxon>
        <taxon>Ceratitis</taxon>
        <taxon>Ceratitis</taxon>
    </lineage>
</organism>
<name>A0A811UXW8_CERCA</name>
<accession>A0A811UXW8</accession>
<dbReference type="Proteomes" id="UP000606786">
    <property type="component" value="Unassembled WGS sequence"/>
</dbReference>